<organism evidence="1 2">
    <name type="scientific">Cryomyces minteri</name>
    <dbReference type="NCBI Taxonomy" id="331657"/>
    <lineage>
        <taxon>Eukaryota</taxon>
        <taxon>Fungi</taxon>
        <taxon>Dikarya</taxon>
        <taxon>Ascomycota</taxon>
        <taxon>Pezizomycotina</taxon>
        <taxon>Dothideomycetes</taxon>
        <taxon>Dothideomycetes incertae sedis</taxon>
        <taxon>Cryomyces</taxon>
    </lineage>
</organism>
<protein>
    <submittedName>
        <fullName evidence="1">Uncharacterized protein</fullName>
    </submittedName>
</protein>
<dbReference type="AlphaFoldDB" id="A0A4U0WFB7"/>
<evidence type="ECO:0000313" key="2">
    <source>
        <dbReference type="Proteomes" id="UP000308768"/>
    </source>
</evidence>
<name>A0A4U0WFB7_9PEZI</name>
<keyword evidence="2" id="KW-1185">Reference proteome</keyword>
<comment type="caution">
    <text evidence="1">The sequence shown here is derived from an EMBL/GenBank/DDBJ whole genome shotgun (WGS) entry which is preliminary data.</text>
</comment>
<dbReference type="OrthoDB" id="269822at2759"/>
<proteinExistence type="predicted"/>
<dbReference type="Proteomes" id="UP000308768">
    <property type="component" value="Unassembled WGS sequence"/>
</dbReference>
<accession>A0A4U0WFB7</accession>
<sequence>MSDLEYDLYDEEVFDDGSSTLGAEDFNSALGMNTRRLASAAASITGTDSGYAPTISTSLQQGIWMIKITKKKQKRLRVWLDAESAK</sequence>
<dbReference type="EMBL" id="NAJN01001729">
    <property type="protein sequence ID" value="TKA61502.1"/>
    <property type="molecule type" value="Genomic_DNA"/>
</dbReference>
<evidence type="ECO:0000313" key="1">
    <source>
        <dbReference type="EMBL" id="TKA61502.1"/>
    </source>
</evidence>
<feature type="non-terminal residue" evidence="1">
    <location>
        <position position="86"/>
    </location>
</feature>
<reference evidence="1 2" key="1">
    <citation type="submission" date="2017-03" db="EMBL/GenBank/DDBJ databases">
        <title>Genomes of endolithic fungi from Antarctica.</title>
        <authorList>
            <person name="Coleine C."/>
            <person name="Masonjones S."/>
            <person name="Stajich J.E."/>
        </authorList>
    </citation>
    <scope>NUCLEOTIDE SEQUENCE [LARGE SCALE GENOMIC DNA]</scope>
    <source>
        <strain evidence="1 2">CCFEE 5187</strain>
    </source>
</reference>
<gene>
    <name evidence="1" type="ORF">B0A49_10982</name>
</gene>